<evidence type="ECO:0000256" key="3">
    <source>
        <dbReference type="SAM" id="SignalP"/>
    </source>
</evidence>
<protein>
    <submittedName>
        <fullName evidence="4">High-affinity Fe2+ transporter</fullName>
    </submittedName>
</protein>
<evidence type="ECO:0000256" key="1">
    <source>
        <dbReference type="ARBA" id="ARBA00010013"/>
    </source>
</evidence>
<gene>
    <name evidence="4" type="ORF">AAM4_1656</name>
</gene>
<evidence type="ECO:0000256" key="2">
    <source>
        <dbReference type="ARBA" id="ARBA00022729"/>
    </source>
</evidence>
<comment type="similarity">
    <text evidence="1">Belongs to the UPF0423 family.</text>
</comment>
<dbReference type="EMBL" id="LK995510">
    <property type="protein sequence ID" value="CED91488.1"/>
    <property type="molecule type" value="Genomic_DNA"/>
</dbReference>
<dbReference type="PIRSF" id="PIRSF017018">
    <property type="entry name" value="Tp34"/>
    <property type="match status" value="1"/>
</dbReference>
<feature type="chain" id="PRO_5011978744" evidence="3">
    <location>
        <begin position="31"/>
        <end position="210"/>
    </location>
</feature>
<dbReference type="Pfam" id="PF10634">
    <property type="entry name" value="Iron_transport"/>
    <property type="match status" value="1"/>
</dbReference>
<feature type="signal peptide" evidence="3">
    <location>
        <begin position="1"/>
        <end position="30"/>
    </location>
</feature>
<dbReference type="InterPro" id="IPR018470">
    <property type="entry name" value="Metal-bd_Tp34-typ"/>
</dbReference>
<keyword evidence="2 3" id="KW-0732">Signal</keyword>
<evidence type="ECO:0000313" key="4">
    <source>
        <dbReference type="EMBL" id="CED91488.1"/>
    </source>
</evidence>
<proteinExistence type="inferred from homology"/>
<dbReference type="Gene3D" id="2.60.40.2480">
    <property type="entry name" value="Periplasmic metal-binding protein Tp34-type"/>
    <property type="match status" value="1"/>
</dbReference>
<sequence length="210" mass="21862">MRSLKLVSAAGALVLAGTLGLAACSSSDDAADTSTDAATEAAADAGNDAGFEEFNVNDSQVDQEAEGQISVNLVYFQPVDMEPAGAAGLPASQADLHLEADVSALADNTLGYGAGDFVPGLTVDYSIAPADGSGEAVEGTFMQMNASDGPHYGGNIALPDAGQYTVTITIHSPEENGWVLHTDPDTGVKGRFWTEPIELTWDWDYTPMEW</sequence>
<name>A0A1L7RPN7_9ACTO</name>
<accession>A0A1L7RPN7</accession>
<reference evidence="4" key="1">
    <citation type="submission" date="2014-07" db="EMBL/GenBank/DDBJ databases">
        <authorList>
            <person name="Zhang J.E."/>
            <person name="Yang H."/>
            <person name="Guo J."/>
            <person name="Deng Z."/>
            <person name="Luo H."/>
            <person name="Luo M."/>
            <person name="Zhao B."/>
        </authorList>
    </citation>
    <scope>NUCLEOTIDE SEQUENCE</scope>
    <source>
        <strain evidence="4">AM4</strain>
    </source>
</reference>
<dbReference type="AlphaFoldDB" id="A0A1L7RPN7"/>
<dbReference type="PROSITE" id="PS51257">
    <property type="entry name" value="PROKAR_LIPOPROTEIN"/>
    <property type="match status" value="1"/>
</dbReference>
<dbReference type="RefSeq" id="WP_210580343.1">
    <property type="nucleotide sequence ID" value="NZ_LK995510.1"/>
</dbReference>
<dbReference type="InterPro" id="IPR038482">
    <property type="entry name" value="Tp34-type_sf"/>
</dbReference>
<organism evidence="4">
    <name type="scientific">Actinomyces succiniciruminis</name>
    <dbReference type="NCBI Taxonomy" id="1522002"/>
    <lineage>
        <taxon>Bacteria</taxon>
        <taxon>Bacillati</taxon>
        <taxon>Actinomycetota</taxon>
        <taxon>Actinomycetes</taxon>
        <taxon>Actinomycetales</taxon>
        <taxon>Actinomycetaceae</taxon>
        <taxon>Actinomyces</taxon>
    </lineage>
</organism>